<gene>
    <name evidence="6" type="ORF">SAMN04488518_11712</name>
</gene>
<comment type="caution">
    <text evidence="6">The sequence shown here is derived from an EMBL/GenBank/DDBJ whole genome shotgun (WGS) entry which is preliminary data.</text>
</comment>
<accession>A0A1I4F404</accession>
<keyword evidence="2" id="KW-0238">DNA-binding</keyword>
<dbReference type="InterPro" id="IPR029016">
    <property type="entry name" value="GAF-like_dom_sf"/>
</dbReference>
<reference evidence="6 7" key="1">
    <citation type="submission" date="2016-10" db="EMBL/GenBank/DDBJ databases">
        <authorList>
            <person name="Varghese N."/>
            <person name="Submissions S."/>
        </authorList>
    </citation>
    <scope>NUCLEOTIDE SEQUENCE [LARGE SCALE GENOMIC DNA]</scope>
    <source>
        <strain evidence="6 7">DSM 16392</strain>
    </source>
</reference>
<dbReference type="Gene3D" id="3.30.450.40">
    <property type="match status" value="1"/>
</dbReference>
<dbReference type="SMART" id="SM00346">
    <property type="entry name" value="HTH_ICLR"/>
    <property type="match status" value="1"/>
</dbReference>
<evidence type="ECO:0000256" key="2">
    <source>
        <dbReference type="ARBA" id="ARBA00023125"/>
    </source>
</evidence>
<organism evidence="6 7">
    <name type="scientific">Pseudovibrio ascidiaceicola</name>
    <dbReference type="NCBI Taxonomy" id="285279"/>
    <lineage>
        <taxon>Bacteria</taxon>
        <taxon>Pseudomonadati</taxon>
        <taxon>Pseudomonadota</taxon>
        <taxon>Alphaproteobacteria</taxon>
        <taxon>Hyphomicrobiales</taxon>
        <taxon>Stappiaceae</taxon>
        <taxon>Pseudovibrio</taxon>
    </lineage>
</organism>
<evidence type="ECO:0000313" key="6">
    <source>
        <dbReference type="EMBL" id="SFL11577.1"/>
    </source>
</evidence>
<evidence type="ECO:0000256" key="1">
    <source>
        <dbReference type="ARBA" id="ARBA00023015"/>
    </source>
</evidence>
<feature type="domain" description="HTH iclR-type" evidence="4">
    <location>
        <begin position="16"/>
        <end position="78"/>
    </location>
</feature>
<evidence type="ECO:0000256" key="3">
    <source>
        <dbReference type="ARBA" id="ARBA00023163"/>
    </source>
</evidence>
<dbReference type="PANTHER" id="PTHR30136">
    <property type="entry name" value="HELIX-TURN-HELIX TRANSCRIPTIONAL REGULATOR, ICLR FAMILY"/>
    <property type="match status" value="1"/>
</dbReference>
<dbReference type="SUPFAM" id="SSF55781">
    <property type="entry name" value="GAF domain-like"/>
    <property type="match status" value="1"/>
</dbReference>
<protein>
    <submittedName>
        <fullName evidence="6">Transcriptional regulator, IclR family</fullName>
    </submittedName>
</protein>
<dbReference type="Pfam" id="PF01614">
    <property type="entry name" value="IclR_C"/>
    <property type="match status" value="1"/>
</dbReference>
<dbReference type="InterPro" id="IPR014757">
    <property type="entry name" value="Tscrpt_reg_IclR_C"/>
</dbReference>
<dbReference type="Proteomes" id="UP000199598">
    <property type="component" value="Unassembled WGS sequence"/>
</dbReference>
<dbReference type="SUPFAM" id="SSF46785">
    <property type="entry name" value="Winged helix' DNA-binding domain"/>
    <property type="match status" value="1"/>
</dbReference>
<feature type="domain" description="IclR-ED" evidence="5">
    <location>
        <begin position="79"/>
        <end position="262"/>
    </location>
</feature>
<dbReference type="Pfam" id="PF09339">
    <property type="entry name" value="HTH_IclR"/>
    <property type="match status" value="1"/>
</dbReference>
<keyword evidence="1" id="KW-0805">Transcription regulation</keyword>
<dbReference type="EMBL" id="FOSK01000017">
    <property type="protein sequence ID" value="SFL11577.1"/>
    <property type="molecule type" value="Genomic_DNA"/>
</dbReference>
<dbReference type="RefSeq" id="WP_063291447.1">
    <property type="nucleotide sequence ID" value="NZ_FOSK01000017.1"/>
</dbReference>
<proteinExistence type="predicted"/>
<keyword evidence="7" id="KW-1185">Reference proteome</keyword>
<dbReference type="InterPro" id="IPR036388">
    <property type="entry name" value="WH-like_DNA-bd_sf"/>
</dbReference>
<keyword evidence="3" id="KW-0804">Transcription</keyword>
<dbReference type="PROSITE" id="PS51078">
    <property type="entry name" value="ICLR_ED"/>
    <property type="match status" value="1"/>
</dbReference>
<dbReference type="PROSITE" id="PS51077">
    <property type="entry name" value="HTH_ICLR"/>
    <property type="match status" value="1"/>
</dbReference>
<dbReference type="InterPro" id="IPR050707">
    <property type="entry name" value="HTH_MetabolicPath_Reg"/>
</dbReference>
<evidence type="ECO:0000259" key="5">
    <source>
        <dbReference type="PROSITE" id="PS51078"/>
    </source>
</evidence>
<evidence type="ECO:0000259" key="4">
    <source>
        <dbReference type="PROSITE" id="PS51077"/>
    </source>
</evidence>
<dbReference type="Gene3D" id="1.10.10.10">
    <property type="entry name" value="Winged helix-like DNA-binding domain superfamily/Winged helix DNA-binding domain"/>
    <property type="match status" value="1"/>
</dbReference>
<dbReference type="PANTHER" id="PTHR30136:SF7">
    <property type="entry name" value="HTH-TYPE TRANSCRIPTIONAL REGULATOR KDGR-RELATED"/>
    <property type="match status" value="1"/>
</dbReference>
<evidence type="ECO:0000313" key="7">
    <source>
        <dbReference type="Proteomes" id="UP000199598"/>
    </source>
</evidence>
<sequence length="265" mass="29313">MADTQTSQDKAEKYRAPALEKGLDILELLSQYASGLSQAEIAKALDRSPNEIYRMLTTLVRREYVSRSIEGDRFQLSLKMYSMSHRHPPVTRLLEAAVPMMRKTAKDVHQSSHIGMEHQGEIVVVASVEAPGNWSFVLKTGSVIGLWNTGTGRAIAAFQKPEIRELMYNQHERALGEPEMSLDEFRAILDEVQEQGFVRMPSASTVGVTNLAFPILGPDGNAVAALSCPFMERIDDFKAPGIEDVQQAYAQVAKDITSIYGTVPT</sequence>
<dbReference type="InterPro" id="IPR005471">
    <property type="entry name" value="Tscrpt_reg_IclR_N"/>
</dbReference>
<dbReference type="InterPro" id="IPR036390">
    <property type="entry name" value="WH_DNA-bd_sf"/>
</dbReference>
<name>A0A1I4F404_9HYPH</name>